<feature type="compositionally biased region" description="Basic and acidic residues" evidence="1">
    <location>
        <begin position="1"/>
        <end position="10"/>
    </location>
</feature>
<evidence type="ECO:0000313" key="2">
    <source>
        <dbReference type="EMBL" id="OTA05852.1"/>
    </source>
</evidence>
<accession>A0A2H2ZMD3</accession>
<keyword evidence="3" id="KW-1185">Reference proteome</keyword>
<feature type="region of interest" description="Disordered" evidence="1">
    <location>
        <begin position="1"/>
        <end position="25"/>
    </location>
</feature>
<dbReference type="Proteomes" id="UP000219286">
    <property type="component" value="Unassembled WGS sequence"/>
</dbReference>
<protein>
    <submittedName>
        <fullName evidence="2">Uncharacterized protein</fullName>
    </submittedName>
</protein>
<evidence type="ECO:0000313" key="3">
    <source>
        <dbReference type="Proteomes" id="UP000219286"/>
    </source>
</evidence>
<reference evidence="2 3" key="1">
    <citation type="journal article" date="2015" name="Genome Announc.">
        <title>Genome sequence and annotation of Trichoderma parareesei, the ancestor of the cellulase producer Trichoderma reesei.</title>
        <authorList>
            <person name="Yang D."/>
            <person name="Pomraning K."/>
            <person name="Kopchinskiy A."/>
            <person name="Karimi Aghcheh R."/>
            <person name="Atanasova L."/>
            <person name="Chenthamara K."/>
            <person name="Baker S.E."/>
            <person name="Zhang R."/>
            <person name="Shen Q."/>
            <person name="Freitag M."/>
            <person name="Kubicek C.P."/>
            <person name="Druzhinina I.S."/>
        </authorList>
    </citation>
    <scope>NUCLEOTIDE SEQUENCE [LARGE SCALE GENOMIC DNA]</scope>
    <source>
        <strain evidence="2 3">CBS 125925</strain>
    </source>
</reference>
<name>A0A2H2ZMD3_TRIPA</name>
<gene>
    <name evidence="2" type="ORF">A9Z42_0065720</name>
</gene>
<evidence type="ECO:0000256" key="1">
    <source>
        <dbReference type="SAM" id="MobiDB-lite"/>
    </source>
</evidence>
<proteinExistence type="predicted"/>
<organism evidence="2 3">
    <name type="scientific">Trichoderma parareesei</name>
    <name type="common">Filamentous fungus</name>
    <dbReference type="NCBI Taxonomy" id="858221"/>
    <lineage>
        <taxon>Eukaryota</taxon>
        <taxon>Fungi</taxon>
        <taxon>Dikarya</taxon>
        <taxon>Ascomycota</taxon>
        <taxon>Pezizomycotina</taxon>
        <taxon>Sordariomycetes</taxon>
        <taxon>Hypocreomycetidae</taxon>
        <taxon>Hypocreales</taxon>
        <taxon>Hypocreaceae</taxon>
        <taxon>Trichoderma</taxon>
    </lineage>
</organism>
<dbReference type="AlphaFoldDB" id="A0A2H2ZMD3"/>
<dbReference type="EMBL" id="LFMI01000642">
    <property type="protein sequence ID" value="OTA05852.1"/>
    <property type="molecule type" value="Genomic_DNA"/>
</dbReference>
<sequence>MPTEQLREPGRPNGQWPRSQGPKQDAATRFMAMLRLLTLQQPQKRPRPTLSQPGLALLESIEI</sequence>
<comment type="caution">
    <text evidence="2">The sequence shown here is derived from an EMBL/GenBank/DDBJ whole genome shotgun (WGS) entry which is preliminary data.</text>
</comment>